<dbReference type="PANTHER" id="PTHR11089">
    <property type="entry name" value="GTP-BINDING PROTEIN-RELATED"/>
    <property type="match status" value="1"/>
</dbReference>
<dbReference type="GO" id="GO:0005525">
    <property type="term" value="F:GTP binding"/>
    <property type="evidence" value="ECO:0007669"/>
    <property type="project" value="UniProtKB-KW"/>
</dbReference>
<dbReference type="OrthoDB" id="444945at2759"/>
<evidence type="ECO:0000313" key="4">
    <source>
        <dbReference type="EMBL" id="KAG7359772.1"/>
    </source>
</evidence>
<dbReference type="Proteomes" id="UP000693970">
    <property type="component" value="Unassembled WGS sequence"/>
</dbReference>
<keyword evidence="2" id="KW-0342">GTP-binding</keyword>
<name>A0A9K3PU27_9STRA</name>
<keyword evidence="5" id="KW-1185">Reference proteome</keyword>
<reference evidence="4" key="2">
    <citation type="submission" date="2021-04" db="EMBL/GenBank/DDBJ databases">
        <authorList>
            <person name="Podell S."/>
        </authorList>
    </citation>
    <scope>NUCLEOTIDE SEQUENCE</scope>
    <source>
        <strain evidence="4">Hildebrandi</strain>
    </source>
</reference>
<evidence type="ECO:0000313" key="5">
    <source>
        <dbReference type="Proteomes" id="UP000693970"/>
    </source>
</evidence>
<proteinExistence type="predicted"/>
<protein>
    <submittedName>
        <fullName evidence="4">Uncharacterized protein</fullName>
    </submittedName>
</protein>
<comment type="caution">
    <text evidence="4">The sequence shown here is derived from an EMBL/GenBank/DDBJ whole genome shotgun (WGS) entry which is preliminary data.</text>
</comment>
<sequence>MMFLGIVAKSYGRVLKGGIPDKVGAARAVLNDWNHGKIPYYIVPPRDAEPDMSKGGAVIVSSCGVRPTQESKVLANYLSGKGDDSDEDMVDNDDADDDDDKMEEENDAIRYKLAQAEDFDFSTMQRISAREMVSTVLST</sequence>
<dbReference type="GO" id="GO:0005730">
    <property type="term" value="C:nucleolus"/>
    <property type="evidence" value="ECO:0007669"/>
    <property type="project" value="TreeGrafter"/>
</dbReference>
<organism evidence="4 5">
    <name type="scientific">Nitzschia inconspicua</name>
    <dbReference type="NCBI Taxonomy" id="303405"/>
    <lineage>
        <taxon>Eukaryota</taxon>
        <taxon>Sar</taxon>
        <taxon>Stramenopiles</taxon>
        <taxon>Ochrophyta</taxon>
        <taxon>Bacillariophyta</taxon>
        <taxon>Bacillariophyceae</taxon>
        <taxon>Bacillariophycidae</taxon>
        <taxon>Bacillariales</taxon>
        <taxon>Bacillariaceae</taxon>
        <taxon>Nitzschia</taxon>
    </lineage>
</organism>
<dbReference type="PANTHER" id="PTHR11089:SF30">
    <property type="entry name" value="GUANINE NUCLEOTIDE-BINDING PROTEIN-LIKE 3 HOMOLOG"/>
    <property type="match status" value="1"/>
</dbReference>
<evidence type="ECO:0000256" key="2">
    <source>
        <dbReference type="ARBA" id="ARBA00023134"/>
    </source>
</evidence>
<accession>A0A9K3PU27</accession>
<feature type="compositionally biased region" description="Acidic residues" evidence="3">
    <location>
        <begin position="84"/>
        <end position="105"/>
    </location>
</feature>
<dbReference type="InterPro" id="IPR050755">
    <property type="entry name" value="TRAFAC_YlqF/YawG_RiboMat"/>
</dbReference>
<evidence type="ECO:0000256" key="3">
    <source>
        <dbReference type="SAM" id="MobiDB-lite"/>
    </source>
</evidence>
<evidence type="ECO:0000256" key="1">
    <source>
        <dbReference type="ARBA" id="ARBA00022741"/>
    </source>
</evidence>
<dbReference type="EMBL" id="JAGRRH010000013">
    <property type="protein sequence ID" value="KAG7359772.1"/>
    <property type="molecule type" value="Genomic_DNA"/>
</dbReference>
<keyword evidence="1" id="KW-0547">Nucleotide-binding</keyword>
<reference evidence="4" key="1">
    <citation type="journal article" date="2021" name="Sci. Rep.">
        <title>Diploid genomic architecture of Nitzschia inconspicua, an elite biomass production diatom.</title>
        <authorList>
            <person name="Oliver A."/>
            <person name="Podell S."/>
            <person name="Pinowska A."/>
            <person name="Traller J.C."/>
            <person name="Smith S.R."/>
            <person name="McClure R."/>
            <person name="Beliaev A."/>
            <person name="Bohutskyi P."/>
            <person name="Hill E.A."/>
            <person name="Rabines A."/>
            <person name="Zheng H."/>
            <person name="Allen L.Z."/>
            <person name="Kuo A."/>
            <person name="Grigoriev I.V."/>
            <person name="Allen A.E."/>
            <person name="Hazlebeck D."/>
            <person name="Allen E.E."/>
        </authorList>
    </citation>
    <scope>NUCLEOTIDE SEQUENCE</scope>
    <source>
        <strain evidence="4">Hildebrandi</strain>
    </source>
</reference>
<gene>
    <name evidence="4" type="ORF">IV203_034870</name>
</gene>
<dbReference type="AlphaFoldDB" id="A0A9K3PU27"/>
<feature type="region of interest" description="Disordered" evidence="3">
    <location>
        <begin position="78"/>
        <end position="105"/>
    </location>
</feature>